<organism evidence="1 2">
    <name type="scientific">Globodera rostochiensis</name>
    <name type="common">Golden nematode worm</name>
    <name type="synonym">Heterodera rostochiensis</name>
    <dbReference type="NCBI Taxonomy" id="31243"/>
    <lineage>
        <taxon>Eukaryota</taxon>
        <taxon>Metazoa</taxon>
        <taxon>Ecdysozoa</taxon>
        <taxon>Nematoda</taxon>
        <taxon>Chromadorea</taxon>
        <taxon>Rhabditida</taxon>
        <taxon>Tylenchina</taxon>
        <taxon>Tylenchomorpha</taxon>
        <taxon>Tylenchoidea</taxon>
        <taxon>Heteroderidae</taxon>
        <taxon>Heteroderinae</taxon>
        <taxon>Globodera</taxon>
    </lineage>
</organism>
<keyword evidence="1" id="KW-1185">Reference proteome</keyword>
<proteinExistence type="predicted"/>
<dbReference type="Proteomes" id="UP000887572">
    <property type="component" value="Unplaced"/>
</dbReference>
<name>A0A914HE24_GLORO</name>
<protein>
    <submittedName>
        <fullName evidence="2">F-box protein</fullName>
    </submittedName>
</protein>
<sequence>MDVIQLATPSHFPGKGQIERVGLIRNILFVALRNTRELELWSVHCLVPASWTCLFSYNFHELFYAHCALSSKQNAVFAMVAAFFETGSTIEDGGIKILRYDLVSEKLCEFKLDSEYVDTFETVTLERVGIGCGQAEDRLFLYDRTMVSGEIPFWRISLGWEHMTFCIKSMPILDEQQLCARCIRFPVVLDGDKRTILRITDDFRVVAYDGNSEQWAMLKADENTELDLSTITVRGISETFGHNWHRFSAIESKLSIFADGDICVFKVLWDGKHHFYSFTVSLERKSYNLEHCSCASLAKPLETLCFVHCANGRLAFLNKHLVGFVFTQPPSLRELCFWTMQRQLADWCPRRKIWGKGKTQKELQALFNINQSIQIVD</sequence>
<accession>A0A914HE24</accession>
<evidence type="ECO:0000313" key="1">
    <source>
        <dbReference type="Proteomes" id="UP000887572"/>
    </source>
</evidence>
<reference evidence="2" key="1">
    <citation type="submission" date="2022-11" db="UniProtKB">
        <authorList>
            <consortium name="WormBaseParasite"/>
        </authorList>
    </citation>
    <scope>IDENTIFICATION</scope>
</reference>
<dbReference type="AlphaFoldDB" id="A0A914HE24"/>
<dbReference type="WBParaSite" id="Gr19_v10_g16282.t1">
    <property type="protein sequence ID" value="Gr19_v10_g16282.t1"/>
    <property type="gene ID" value="Gr19_v10_g16282"/>
</dbReference>
<evidence type="ECO:0000313" key="2">
    <source>
        <dbReference type="WBParaSite" id="Gr19_v10_g16282.t1"/>
    </source>
</evidence>